<feature type="domain" description="Transcription regulator PadR C-terminal" evidence="2">
    <location>
        <begin position="98"/>
        <end position="178"/>
    </location>
</feature>
<feature type="domain" description="Transcription regulator PadR N-terminal" evidence="1">
    <location>
        <begin position="11"/>
        <end position="85"/>
    </location>
</feature>
<dbReference type="Gene3D" id="6.10.140.190">
    <property type="match status" value="1"/>
</dbReference>
<dbReference type="InterPro" id="IPR005149">
    <property type="entry name" value="Tscrpt_reg_PadR_N"/>
</dbReference>
<dbReference type="EMBL" id="RKNM01000018">
    <property type="protein sequence ID" value="ROX54087.1"/>
    <property type="molecule type" value="Genomic_DNA"/>
</dbReference>
<evidence type="ECO:0000259" key="2">
    <source>
        <dbReference type="Pfam" id="PF10400"/>
    </source>
</evidence>
<sequence length="184" mass="21988">MARKNTLRYILLGLLSKKQMTGYELNQSFKNEIGEFWQAKHSQIYPELAKMEEQGIIQHQVEITGEKLEKKVYELTEEGKEQLAEWIHTPTNELPVNRDEFVLKLYFVKDVNDPALVEIIQQQRDLHEEKRLHLLERKKTIFPTEKEKHENYGHYLILAHAINRETEYASWLTDVLEEENNRKK</sequence>
<dbReference type="PANTHER" id="PTHR43252">
    <property type="entry name" value="TRANSCRIPTIONAL REGULATOR YQJI"/>
    <property type="match status" value="1"/>
</dbReference>
<dbReference type="PANTHER" id="PTHR43252:SF6">
    <property type="entry name" value="NEGATIVE TRANSCRIPTION REGULATOR PADR"/>
    <property type="match status" value="1"/>
</dbReference>
<protein>
    <submittedName>
        <fullName evidence="3">PadR family transcriptional regulator</fullName>
    </submittedName>
</protein>
<dbReference type="Proteomes" id="UP000281752">
    <property type="component" value="Unassembled WGS sequence"/>
</dbReference>
<organism evidence="3 4">
    <name type="scientific">Enterococcus faecium</name>
    <name type="common">Streptococcus faecium</name>
    <dbReference type="NCBI Taxonomy" id="1352"/>
    <lineage>
        <taxon>Bacteria</taxon>
        <taxon>Bacillati</taxon>
        <taxon>Bacillota</taxon>
        <taxon>Bacilli</taxon>
        <taxon>Lactobacillales</taxon>
        <taxon>Enterococcaceae</taxon>
        <taxon>Enterococcus</taxon>
    </lineage>
</organism>
<dbReference type="SUPFAM" id="SSF46785">
    <property type="entry name" value="Winged helix' DNA-binding domain"/>
    <property type="match status" value="1"/>
</dbReference>
<dbReference type="InterPro" id="IPR036390">
    <property type="entry name" value="WH_DNA-bd_sf"/>
</dbReference>
<reference evidence="3 4" key="1">
    <citation type="submission" date="2018-10" db="EMBL/GenBank/DDBJ databases">
        <title>Genotypes and phenotypes of Enterococci isolated from broiler chickens.</title>
        <authorList>
            <person name="Muhammad A.R."/>
            <person name="Diarra M.S."/>
        </authorList>
    </citation>
    <scope>NUCLEOTIDE SEQUENCE [LARGE SCALE GENOMIC DNA]</scope>
    <source>
        <strain evidence="3 4">P5 C A 35</strain>
    </source>
</reference>
<gene>
    <name evidence="3" type="ORF">EGW36_11640</name>
</gene>
<dbReference type="Gene3D" id="1.10.10.10">
    <property type="entry name" value="Winged helix-like DNA-binding domain superfamily/Winged helix DNA-binding domain"/>
    <property type="match status" value="1"/>
</dbReference>
<dbReference type="InterPro" id="IPR018309">
    <property type="entry name" value="Tscrpt_reg_PadR_C"/>
</dbReference>
<dbReference type="AlphaFoldDB" id="A0A133MW23"/>
<dbReference type="Pfam" id="PF03551">
    <property type="entry name" value="PadR"/>
    <property type="match status" value="1"/>
</dbReference>
<evidence type="ECO:0000313" key="3">
    <source>
        <dbReference type="EMBL" id="ROX54087.1"/>
    </source>
</evidence>
<proteinExistence type="predicted"/>
<accession>A0A133MW23</accession>
<evidence type="ECO:0000313" key="4">
    <source>
        <dbReference type="Proteomes" id="UP000281752"/>
    </source>
</evidence>
<dbReference type="InterPro" id="IPR036388">
    <property type="entry name" value="WH-like_DNA-bd_sf"/>
</dbReference>
<dbReference type="Pfam" id="PF10400">
    <property type="entry name" value="Vir_act_alpha_C"/>
    <property type="match status" value="1"/>
</dbReference>
<evidence type="ECO:0000259" key="1">
    <source>
        <dbReference type="Pfam" id="PF03551"/>
    </source>
</evidence>
<comment type="caution">
    <text evidence="3">The sequence shown here is derived from an EMBL/GenBank/DDBJ whole genome shotgun (WGS) entry which is preliminary data.</text>
</comment>
<dbReference type="RefSeq" id="WP_002293202.1">
    <property type="nucleotide sequence ID" value="NZ_CABGIO010000004.1"/>
</dbReference>
<dbReference type="GeneID" id="66496633"/>
<name>A0A133MW23_ENTFC</name>